<dbReference type="EMBL" id="FPKV01000006">
    <property type="protein sequence ID" value="SFZ95036.1"/>
    <property type="molecule type" value="Genomic_DNA"/>
</dbReference>
<dbReference type="Gene3D" id="2.60.120.430">
    <property type="entry name" value="Galactose-binding lectin"/>
    <property type="match status" value="1"/>
</dbReference>
<sequence>MKKITFILALLICSLGYSQTTLGYYTEAFVTSTVATQNLQMDAMVTDASFPDTGTDGGSTVMEIKADAGGGTNYQTYLNYPGSPNQDLSSYSYYHLSLKSSSPQATVIRLEDAAGQQANFDPTTYGFVYDGNWYSLVIPFTDISSQNPSFNFADVNNIFLVKSIPGEAASVVISTYLFYVDNVYFSTTSTVLSTKSFESAKISMYPNPAHTEISIASKNKIESVAIYNVTGQKVLSSNKAENLNISSLKSGMYFINAITDGISATSKFIKK</sequence>
<dbReference type="InterPro" id="IPR026444">
    <property type="entry name" value="Secre_tail"/>
</dbReference>
<dbReference type="STRING" id="369401.SAMN05428642_10647"/>
<evidence type="ECO:0000259" key="3">
    <source>
        <dbReference type="Pfam" id="PF18962"/>
    </source>
</evidence>
<reference evidence="4 5" key="1">
    <citation type="submission" date="2016-10" db="EMBL/GenBank/DDBJ databases">
        <authorList>
            <person name="de Groot N.N."/>
        </authorList>
    </citation>
    <scope>NUCLEOTIDE SEQUENCE [LARGE SCALE GENOMIC DNA]</scope>
    <source>
        <strain evidence="4 5">DSM 18180</strain>
    </source>
</reference>
<dbReference type="OrthoDB" id="5381604at2"/>
<evidence type="ECO:0000313" key="5">
    <source>
        <dbReference type="Proteomes" id="UP000182544"/>
    </source>
</evidence>
<dbReference type="Pfam" id="PF18962">
    <property type="entry name" value="Por_Secre_tail"/>
    <property type="match status" value="1"/>
</dbReference>
<dbReference type="NCBIfam" id="TIGR04183">
    <property type="entry name" value="Por_Secre_tail"/>
    <property type="match status" value="1"/>
</dbReference>
<dbReference type="RefSeq" id="WP_084648019.1">
    <property type="nucleotide sequence ID" value="NZ_FPKV01000006.1"/>
</dbReference>
<feature type="signal peptide" evidence="2">
    <location>
        <begin position="1"/>
        <end position="23"/>
    </location>
</feature>
<gene>
    <name evidence="4" type="ORF">SAMN05428642_10647</name>
</gene>
<feature type="chain" id="PRO_5013289853" evidence="2">
    <location>
        <begin position="24"/>
        <end position="271"/>
    </location>
</feature>
<accession>A0A1K2IRF0</accession>
<protein>
    <submittedName>
        <fullName evidence="4">Por secretion system C-terminal sorting domain-containing protein</fullName>
    </submittedName>
</protein>
<keyword evidence="5" id="KW-1185">Reference proteome</keyword>
<proteinExistence type="predicted"/>
<evidence type="ECO:0000256" key="2">
    <source>
        <dbReference type="SAM" id="SignalP"/>
    </source>
</evidence>
<evidence type="ECO:0000313" key="4">
    <source>
        <dbReference type="EMBL" id="SFZ95036.1"/>
    </source>
</evidence>
<dbReference type="InterPro" id="IPR008979">
    <property type="entry name" value="Galactose-bd-like_sf"/>
</dbReference>
<dbReference type="Proteomes" id="UP000182544">
    <property type="component" value="Unassembled WGS sequence"/>
</dbReference>
<dbReference type="AlphaFoldDB" id="A0A1K2IRF0"/>
<name>A0A1K2IRF0_9FLAO</name>
<organism evidence="4 5">
    <name type="scientific">Flaviramulus basaltis</name>
    <dbReference type="NCBI Taxonomy" id="369401"/>
    <lineage>
        <taxon>Bacteria</taxon>
        <taxon>Pseudomonadati</taxon>
        <taxon>Bacteroidota</taxon>
        <taxon>Flavobacteriia</taxon>
        <taxon>Flavobacteriales</taxon>
        <taxon>Flavobacteriaceae</taxon>
        <taxon>Flaviramulus</taxon>
    </lineage>
</organism>
<keyword evidence="1 2" id="KW-0732">Signal</keyword>
<feature type="domain" description="Secretion system C-terminal sorting" evidence="3">
    <location>
        <begin position="204"/>
        <end position="269"/>
    </location>
</feature>
<evidence type="ECO:0000256" key="1">
    <source>
        <dbReference type="ARBA" id="ARBA00022729"/>
    </source>
</evidence>
<dbReference type="SUPFAM" id="SSF49785">
    <property type="entry name" value="Galactose-binding domain-like"/>
    <property type="match status" value="1"/>
</dbReference>